<feature type="transmembrane region" description="Helical" evidence="2">
    <location>
        <begin position="361"/>
        <end position="379"/>
    </location>
</feature>
<keyword evidence="1" id="KW-1003">Cell membrane</keyword>
<feature type="transmembrane region" description="Helical" evidence="2">
    <location>
        <begin position="653"/>
        <end position="671"/>
    </location>
</feature>
<feature type="transmembrane region" description="Helical" evidence="2">
    <location>
        <begin position="125"/>
        <end position="143"/>
    </location>
</feature>
<keyword evidence="1" id="KW-0997">Cell inner membrane</keyword>
<gene>
    <name evidence="4" type="ORF">GTW23_05705</name>
</gene>
<feature type="transmembrane region" description="Helical" evidence="2">
    <location>
        <begin position="320"/>
        <end position="341"/>
    </location>
</feature>
<feature type="transmembrane region" description="Helical" evidence="2">
    <location>
        <begin position="57"/>
        <end position="78"/>
    </location>
</feature>
<feature type="transmembrane region" description="Helical" evidence="2">
    <location>
        <begin position="431"/>
        <end position="454"/>
    </location>
</feature>
<feature type="transmembrane region" description="Helical" evidence="2">
    <location>
        <begin position="496"/>
        <end position="514"/>
    </location>
</feature>
<feature type="transmembrane region" description="Helical" evidence="2">
    <location>
        <begin position="194"/>
        <end position="219"/>
    </location>
</feature>
<evidence type="ECO:0000256" key="1">
    <source>
        <dbReference type="RuleBase" id="RU369079"/>
    </source>
</evidence>
<organism evidence="4 5">
    <name type="scientific">Hoeflea alexandrii</name>
    <dbReference type="NCBI Taxonomy" id="288436"/>
    <lineage>
        <taxon>Bacteria</taxon>
        <taxon>Pseudomonadati</taxon>
        <taxon>Pseudomonadota</taxon>
        <taxon>Alphaproteobacteria</taxon>
        <taxon>Hyphomicrobiales</taxon>
        <taxon>Rhizobiaceae</taxon>
        <taxon>Hoeflea</taxon>
    </lineage>
</organism>
<keyword evidence="2" id="KW-0472">Membrane</keyword>
<dbReference type="PANTHER" id="PTHR43849:SF2">
    <property type="entry name" value="BLL3936 PROTEIN"/>
    <property type="match status" value="1"/>
</dbReference>
<feature type="transmembrane region" description="Helical" evidence="2">
    <location>
        <begin position="466"/>
        <end position="490"/>
    </location>
</feature>
<sequence>MKTADPALTPPIDDRASWLGPLPMQGNRLRMLVVAFAICFALWHIATNIWLNEPGKWQNAIHFGGFAFLAAVTISPFGRNADKSWALAFDVTYGILIASAALWVAYAENGVYERTLAVTGQSWQFTWVDWAAGGLLIFAALDLSRRVSGWVIPILIIISLSYILYLGSYLPGVFRAASLPLNDVLFRTLYNDEGMFGILASISSTNITLFMIFGGFLVASGASDFVIELSKVVAGRTRGGAAFVAVLSSALTGTISGSAIANTASTGVITIPLMKSNGFRPRFAAGVEAAASTGGQLMPPIMGAGAFVMASYTSIPYSTIVSVSIIPAFLYFLSVAFIVRIEAVKHQVGEGVDLVVNKGKLVSGGLVFVLPLAVMIYLLMGGVTPSYAASWAIGALVAVSWFTSIAARFVGPGTFEPVQMGPSKIGEALLIGMKSSIMTGILLVAIGIMNNAIVTSGIGNGFSLMIAQWSGGSLVIAILLIALASLVLGMGLPVTAAYIILAILTAPALAGILADSLIIDQLVQGIADPAKSAMFMLVDSPHTAKIATGMLREEAVALMAAMPFELAITVRPLLVDPAAQAAFLLTAHLIIFWLSQDSNVTPPVCLAAFTAAGIAGSKPMATGFESWKIAKGLYIVPLMFAYTPLITGSLDEVLQIGFFGLFGIYATNVLIQRYSEGPLTPLLYGMVILGAAGSYWPLNWTANLIGACLVVMVVVISGRRGRVRAGVAAS</sequence>
<protein>
    <submittedName>
        <fullName evidence="4">TRAP transporter fused permease subunit</fullName>
    </submittedName>
</protein>
<feature type="transmembrane region" description="Helical" evidence="2">
    <location>
        <begin position="283"/>
        <end position="308"/>
    </location>
</feature>
<dbReference type="InterPro" id="IPR010656">
    <property type="entry name" value="DctM"/>
</dbReference>
<feature type="domain" description="TRAP C4-dicarboxylate transport system permease DctM subunit" evidence="3">
    <location>
        <begin position="136"/>
        <end position="641"/>
    </location>
</feature>
<keyword evidence="5" id="KW-1185">Reference proteome</keyword>
<feature type="transmembrane region" description="Helical" evidence="2">
    <location>
        <begin position="85"/>
        <end position="105"/>
    </location>
</feature>
<keyword evidence="2" id="KW-1133">Transmembrane helix</keyword>
<comment type="caution">
    <text evidence="4">The sequence shown here is derived from an EMBL/GenBank/DDBJ whole genome shotgun (WGS) entry which is preliminary data.</text>
</comment>
<feature type="transmembrane region" description="Helical" evidence="2">
    <location>
        <begin position="702"/>
        <end position="718"/>
    </location>
</feature>
<feature type="transmembrane region" description="Helical" evidence="2">
    <location>
        <begin position="150"/>
        <end position="174"/>
    </location>
</feature>
<comment type="subcellular location">
    <subcellularLocation>
        <location evidence="1">Cell inner membrane</location>
        <topology evidence="1">Multi-pass membrane protein</topology>
    </subcellularLocation>
</comment>
<feature type="transmembrane region" description="Helical" evidence="2">
    <location>
        <begin position="31"/>
        <end position="51"/>
    </location>
</feature>
<dbReference type="NCBIfam" id="TIGR02123">
    <property type="entry name" value="TRAP_fused"/>
    <property type="match status" value="1"/>
</dbReference>
<proteinExistence type="predicted"/>
<reference evidence="4 5" key="1">
    <citation type="submission" date="2020-01" db="EMBL/GenBank/DDBJ databases">
        <title>Genomes of bacteria type strains.</title>
        <authorList>
            <person name="Chen J."/>
            <person name="Zhu S."/>
            <person name="Yang J."/>
        </authorList>
    </citation>
    <scope>NUCLEOTIDE SEQUENCE [LARGE SCALE GENOMIC DNA]</scope>
    <source>
        <strain evidence="4 5">DSM 16655</strain>
    </source>
</reference>
<dbReference type="InterPro" id="IPR011853">
    <property type="entry name" value="TRAP_DctM-Dct_fused"/>
</dbReference>
<dbReference type="PANTHER" id="PTHR43849">
    <property type="entry name" value="BLL3936 PROTEIN"/>
    <property type="match status" value="1"/>
</dbReference>
<name>A0ABT1CNA8_9HYPH</name>
<dbReference type="Proteomes" id="UP001320715">
    <property type="component" value="Unassembled WGS sequence"/>
</dbReference>
<dbReference type="Pfam" id="PF06808">
    <property type="entry name" value="DctM"/>
    <property type="match status" value="1"/>
</dbReference>
<evidence type="ECO:0000256" key="2">
    <source>
        <dbReference type="SAM" id="Phobius"/>
    </source>
</evidence>
<comment type="function">
    <text evidence="1">Part of the tripartite ATP-independent periplasmic (TRAP) transport system.</text>
</comment>
<dbReference type="EMBL" id="JAAAML010000001">
    <property type="protein sequence ID" value="MCO6407665.1"/>
    <property type="molecule type" value="Genomic_DNA"/>
</dbReference>
<feature type="transmembrane region" description="Helical" evidence="2">
    <location>
        <begin position="391"/>
        <end position="411"/>
    </location>
</feature>
<keyword evidence="1" id="KW-0813">Transport</keyword>
<evidence type="ECO:0000259" key="3">
    <source>
        <dbReference type="Pfam" id="PF06808"/>
    </source>
</evidence>
<evidence type="ECO:0000313" key="4">
    <source>
        <dbReference type="EMBL" id="MCO6407665.1"/>
    </source>
</evidence>
<evidence type="ECO:0000313" key="5">
    <source>
        <dbReference type="Proteomes" id="UP001320715"/>
    </source>
</evidence>
<feature type="transmembrane region" description="Helical" evidence="2">
    <location>
        <begin position="240"/>
        <end position="263"/>
    </location>
</feature>
<accession>A0ABT1CNA8</accession>
<keyword evidence="2" id="KW-0812">Transmembrane</keyword>